<evidence type="ECO:0000313" key="3">
    <source>
        <dbReference type="EMBL" id="KAK0419201.1"/>
    </source>
</evidence>
<comment type="caution">
    <text evidence="3">The sequence shown here is derived from an EMBL/GenBank/DDBJ whole genome shotgun (WGS) entry which is preliminary data.</text>
</comment>
<feature type="domain" description="C-type lectin" evidence="2">
    <location>
        <begin position="189"/>
        <end position="281"/>
    </location>
</feature>
<dbReference type="Pfam" id="PF00059">
    <property type="entry name" value="Lectin_C"/>
    <property type="match status" value="1"/>
</dbReference>
<dbReference type="Gene3D" id="3.10.100.10">
    <property type="entry name" value="Mannose-Binding Protein A, subunit A"/>
    <property type="match status" value="2"/>
</dbReference>
<sequence>MSRDPQKFFLLVIATLANADFCPKDSVFDNDRLKCYKFFRTHRSFEAAKEFCLEIGGSIAILPSGGDLIAKVKEHSNLEQCHFWTGSPTGNRCTLMLNWFYHQEVDDCSMEAPFLCEFDPTCQANLQGNVAGYSTTFPTAPPLTASSDCPSCQGGLSTYVTPTCPTPPASYFSCQAQMFTAKPPTWINFNNNEYLFVNIDLNWTSAEQDCRARDAHLTSVHSQCEFNFIISNICDRYLWTGGSYRDGVYQWTDGSEWGWENITRPQNGSDYDYRIQIYWDNLNNVESATMRYGYEGFRTSYVCKRASAS</sequence>
<dbReference type="SUPFAM" id="SSF56436">
    <property type="entry name" value="C-type lectin-like"/>
    <property type="match status" value="2"/>
</dbReference>
<accession>A0AA39I902</accession>
<dbReference type="SMART" id="SM00034">
    <property type="entry name" value="CLECT"/>
    <property type="match status" value="2"/>
</dbReference>
<reference evidence="3" key="1">
    <citation type="submission" date="2023-06" db="EMBL/GenBank/DDBJ databases">
        <title>Genomic analysis of the entomopathogenic nematode Steinernema hermaphroditum.</title>
        <authorList>
            <person name="Schwarz E.M."/>
            <person name="Heppert J.K."/>
            <person name="Baniya A."/>
            <person name="Schwartz H.T."/>
            <person name="Tan C.-H."/>
            <person name="Antoshechkin I."/>
            <person name="Sternberg P.W."/>
            <person name="Goodrich-Blair H."/>
            <person name="Dillman A.R."/>
        </authorList>
    </citation>
    <scope>NUCLEOTIDE SEQUENCE</scope>
    <source>
        <strain evidence="3">PS9179</strain>
        <tissue evidence="3">Whole animal</tissue>
    </source>
</reference>
<protein>
    <recommendedName>
        <fullName evidence="2">C-type lectin domain-containing protein</fullName>
    </recommendedName>
</protein>
<dbReference type="EMBL" id="JAUCMV010000002">
    <property type="protein sequence ID" value="KAK0419201.1"/>
    <property type="molecule type" value="Genomic_DNA"/>
</dbReference>
<dbReference type="PROSITE" id="PS50041">
    <property type="entry name" value="C_TYPE_LECTIN_2"/>
    <property type="match status" value="1"/>
</dbReference>
<dbReference type="Proteomes" id="UP001175271">
    <property type="component" value="Unassembled WGS sequence"/>
</dbReference>
<dbReference type="InterPro" id="IPR001304">
    <property type="entry name" value="C-type_lectin-like"/>
</dbReference>
<dbReference type="InterPro" id="IPR016186">
    <property type="entry name" value="C-type_lectin-like/link_sf"/>
</dbReference>
<keyword evidence="1" id="KW-0732">Signal</keyword>
<keyword evidence="4" id="KW-1185">Reference proteome</keyword>
<dbReference type="InterPro" id="IPR050828">
    <property type="entry name" value="C-type_lectin/matrix_domain"/>
</dbReference>
<dbReference type="AlphaFoldDB" id="A0AA39I902"/>
<feature type="signal peptide" evidence="1">
    <location>
        <begin position="1"/>
        <end position="19"/>
    </location>
</feature>
<evidence type="ECO:0000313" key="4">
    <source>
        <dbReference type="Proteomes" id="UP001175271"/>
    </source>
</evidence>
<organism evidence="3 4">
    <name type="scientific">Steinernema hermaphroditum</name>
    <dbReference type="NCBI Taxonomy" id="289476"/>
    <lineage>
        <taxon>Eukaryota</taxon>
        <taxon>Metazoa</taxon>
        <taxon>Ecdysozoa</taxon>
        <taxon>Nematoda</taxon>
        <taxon>Chromadorea</taxon>
        <taxon>Rhabditida</taxon>
        <taxon>Tylenchina</taxon>
        <taxon>Panagrolaimomorpha</taxon>
        <taxon>Strongyloidoidea</taxon>
        <taxon>Steinernematidae</taxon>
        <taxon>Steinernema</taxon>
    </lineage>
</organism>
<dbReference type="InterPro" id="IPR016187">
    <property type="entry name" value="CTDL_fold"/>
</dbReference>
<proteinExistence type="predicted"/>
<gene>
    <name evidence="3" type="ORF">QR680_014010</name>
</gene>
<feature type="chain" id="PRO_5041281890" description="C-type lectin domain-containing protein" evidence="1">
    <location>
        <begin position="20"/>
        <end position="309"/>
    </location>
</feature>
<dbReference type="PANTHER" id="PTHR45710">
    <property type="entry name" value="C-TYPE LECTIN DOMAIN-CONTAINING PROTEIN 180"/>
    <property type="match status" value="1"/>
</dbReference>
<dbReference type="PANTHER" id="PTHR45710:SF26">
    <property type="entry name" value="RH26557P"/>
    <property type="match status" value="1"/>
</dbReference>
<evidence type="ECO:0000256" key="1">
    <source>
        <dbReference type="SAM" id="SignalP"/>
    </source>
</evidence>
<name>A0AA39I902_9BILA</name>
<dbReference type="CDD" id="cd00037">
    <property type="entry name" value="CLECT"/>
    <property type="match status" value="2"/>
</dbReference>
<evidence type="ECO:0000259" key="2">
    <source>
        <dbReference type="PROSITE" id="PS50041"/>
    </source>
</evidence>